<dbReference type="GO" id="GO:0003676">
    <property type="term" value="F:nucleic acid binding"/>
    <property type="evidence" value="ECO:0007669"/>
    <property type="project" value="InterPro"/>
</dbReference>
<dbReference type="Gene3D" id="3.30.420.10">
    <property type="entry name" value="Ribonuclease H-like superfamily/Ribonuclease H"/>
    <property type="match status" value="1"/>
</dbReference>
<comment type="caution">
    <text evidence="1">The sequence shown here is derived from an EMBL/GenBank/DDBJ whole genome shotgun (WGS) entry which is preliminary data.</text>
</comment>
<gene>
    <name evidence="1" type="ORF">DR950_30095</name>
</gene>
<name>A0A373A1I9_9ACTN</name>
<dbReference type="Proteomes" id="UP000263377">
    <property type="component" value="Unassembled WGS sequence"/>
</dbReference>
<keyword evidence="2" id="KW-1185">Reference proteome</keyword>
<evidence type="ECO:0008006" key="3">
    <source>
        <dbReference type="Google" id="ProtNLM"/>
    </source>
</evidence>
<evidence type="ECO:0000313" key="2">
    <source>
        <dbReference type="Proteomes" id="UP000263377"/>
    </source>
</evidence>
<dbReference type="SUPFAM" id="SSF53098">
    <property type="entry name" value="Ribonuclease H-like"/>
    <property type="match status" value="1"/>
</dbReference>
<dbReference type="InterPro" id="IPR036397">
    <property type="entry name" value="RNaseH_sf"/>
</dbReference>
<accession>A0A373A1I9</accession>
<proteinExistence type="predicted"/>
<protein>
    <recommendedName>
        <fullName evidence="3">Exonuclease</fullName>
    </recommendedName>
</protein>
<sequence>MTELGDWTYVVTDIEVDGPWPGPNSMRSFASVATTMDGRTFGEFEAVLEPLPGSAPNPRTKEWFDSEPDAWEAATTNPEPVTDVMTGYVEWVRSLPGRRAFAAAPLSFDGTWIDYYLRRFTSFGLHQGPYEQDLLFHGPALCLRSYTAALTGRPPADLPAPALPPHWLGGVRHTHKALDDARGFAELLHFLTRNSGTPAITFDT</sequence>
<organism evidence="1 2">
    <name type="scientific">Kitasatospora xanthocidica</name>
    <dbReference type="NCBI Taxonomy" id="83382"/>
    <lineage>
        <taxon>Bacteria</taxon>
        <taxon>Bacillati</taxon>
        <taxon>Actinomycetota</taxon>
        <taxon>Actinomycetes</taxon>
        <taxon>Kitasatosporales</taxon>
        <taxon>Streptomycetaceae</taxon>
        <taxon>Kitasatospora</taxon>
    </lineage>
</organism>
<dbReference type="EMBL" id="QVIG01000001">
    <property type="protein sequence ID" value="RGD61447.1"/>
    <property type="molecule type" value="Genomic_DNA"/>
</dbReference>
<dbReference type="AlphaFoldDB" id="A0A373A1I9"/>
<reference evidence="1 2" key="1">
    <citation type="submission" date="2018-08" db="EMBL/GenBank/DDBJ databases">
        <title>Diversity &amp; Physiological Properties of Lignin-Decomposing Actinobacteria from Soil.</title>
        <authorList>
            <person name="Roh S.G."/>
            <person name="Kim S.B."/>
        </authorList>
    </citation>
    <scope>NUCLEOTIDE SEQUENCE [LARGE SCALE GENOMIC DNA]</scope>
    <source>
        <strain evidence="1 2">MMS17-GH009</strain>
    </source>
</reference>
<dbReference type="RefSeq" id="WP_117489607.1">
    <property type="nucleotide sequence ID" value="NZ_QVIG01000001.1"/>
</dbReference>
<evidence type="ECO:0000313" key="1">
    <source>
        <dbReference type="EMBL" id="RGD61447.1"/>
    </source>
</evidence>
<dbReference type="InterPro" id="IPR012337">
    <property type="entry name" value="RNaseH-like_sf"/>
</dbReference>